<dbReference type="Pfam" id="PF12833">
    <property type="entry name" value="HTH_18"/>
    <property type="match status" value="1"/>
</dbReference>
<feature type="modified residue" description="4-aspartylphosphate" evidence="5">
    <location>
        <position position="60"/>
    </location>
</feature>
<name>A0A5P2G435_9BACT</name>
<evidence type="ECO:0000256" key="5">
    <source>
        <dbReference type="PROSITE-ProRule" id="PRU00169"/>
    </source>
</evidence>
<evidence type="ECO:0000259" key="6">
    <source>
        <dbReference type="PROSITE" id="PS01124"/>
    </source>
</evidence>
<protein>
    <submittedName>
        <fullName evidence="8">Response regulator transcription factor</fullName>
    </submittedName>
</protein>
<evidence type="ECO:0000256" key="4">
    <source>
        <dbReference type="ARBA" id="ARBA00023163"/>
    </source>
</evidence>
<keyword evidence="3" id="KW-0238">DNA-binding</keyword>
<dbReference type="SUPFAM" id="SSF46689">
    <property type="entry name" value="Homeodomain-like"/>
    <property type="match status" value="1"/>
</dbReference>
<dbReference type="InterPro" id="IPR001789">
    <property type="entry name" value="Sig_transdc_resp-reg_receiver"/>
</dbReference>
<keyword evidence="1 5" id="KW-0597">Phosphoprotein</keyword>
<accession>A0A5P2G435</accession>
<evidence type="ECO:0000256" key="3">
    <source>
        <dbReference type="ARBA" id="ARBA00023125"/>
    </source>
</evidence>
<keyword evidence="9" id="KW-1185">Reference proteome</keyword>
<gene>
    <name evidence="8" type="ORF">E0W69_007880</name>
</gene>
<dbReference type="PRINTS" id="PR00032">
    <property type="entry name" value="HTHARAC"/>
</dbReference>
<feature type="domain" description="HTH araC/xylS-type" evidence="6">
    <location>
        <begin position="159"/>
        <end position="258"/>
    </location>
</feature>
<dbReference type="Proteomes" id="UP000292424">
    <property type="component" value="Chromosome"/>
</dbReference>
<evidence type="ECO:0000313" key="9">
    <source>
        <dbReference type="Proteomes" id="UP000292424"/>
    </source>
</evidence>
<dbReference type="PROSITE" id="PS50110">
    <property type="entry name" value="RESPONSE_REGULATORY"/>
    <property type="match status" value="1"/>
</dbReference>
<dbReference type="Gene3D" id="3.40.50.2300">
    <property type="match status" value="1"/>
</dbReference>
<dbReference type="OrthoDB" id="9809670at2"/>
<keyword evidence="2" id="KW-0805">Transcription regulation</keyword>
<dbReference type="PANTHER" id="PTHR43547">
    <property type="entry name" value="TWO-COMPONENT HISTIDINE KINASE"/>
    <property type="match status" value="1"/>
</dbReference>
<dbReference type="SUPFAM" id="SSF52172">
    <property type="entry name" value="CheY-like"/>
    <property type="match status" value="1"/>
</dbReference>
<evidence type="ECO:0000313" key="8">
    <source>
        <dbReference type="EMBL" id="QES88582.1"/>
    </source>
</evidence>
<dbReference type="PROSITE" id="PS01124">
    <property type="entry name" value="HTH_ARAC_FAMILY_2"/>
    <property type="match status" value="1"/>
</dbReference>
<dbReference type="GO" id="GO:0003700">
    <property type="term" value="F:DNA-binding transcription factor activity"/>
    <property type="evidence" value="ECO:0007669"/>
    <property type="project" value="InterPro"/>
</dbReference>
<dbReference type="Pfam" id="PF00072">
    <property type="entry name" value="Response_reg"/>
    <property type="match status" value="1"/>
</dbReference>
<dbReference type="InterPro" id="IPR009057">
    <property type="entry name" value="Homeodomain-like_sf"/>
</dbReference>
<dbReference type="Gene3D" id="1.10.10.60">
    <property type="entry name" value="Homeodomain-like"/>
    <property type="match status" value="1"/>
</dbReference>
<dbReference type="InterPro" id="IPR020449">
    <property type="entry name" value="Tscrpt_reg_AraC-type_HTH"/>
</dbReference>
<dbReference type="RefSeq" id="WP_131329492.1">
    <property type="nucleotide sequence ID" value="NZ_CP044016.1"/>
</dbReference>
<dbReference type="EMBL" id="CP044016">
    <property type="protein sequence ID" value="QES88582.1"/>
    <property type="molecule type" value="Genomic_DNA"/>
</dbReference>
<dbReference type="AlphaFoldDB" id="A0A5P2G435"/>
<keyword evidence="4" id="KW-0804">Transcription</keyword>
<dbReference type="CDD" id="cd17574">
    <property type="entry name" value="REC_OmpR"/>
    <property type="match status" value="1"/>
</dbReference>
<proteinExistence type="predicted"/>
<evidence type="ECO:0000256" key="1">
    <source>
        <dbReference type="ARBA" id="ARBA00022553"/>
    </source>
</evidence>
<feature type="domain" description="Response regulatory" evidence="7">
    <location>
        <begin position="12"/>
        <end position="127"/>
    </location>
</feature>
<dbReference type="PANTHER" id="PTHR43547:SF2">
    <property type="entry name" value="HYBRID SIGNAL TRANSDUCTION HISTIDINE KINASE C"/>
    <property type="match status" value="1"/>
</dbReference>
<sequence length="259" mass="29722">MNENENFIYESTILIVDDNEEILDFLQEDLNEYYNTICSNTALKALNILDTTSINLIISDIMMPEMDGFEFCKIIKSNMNYSHIPIILLTAKNTIQSKIEGLELGADAYIEKPFSPKHLQVQIENLLVNRIRIKKYFASSPTSTINSIGHTAEDQLFLDKLNKIILENIENFDFNVNDIAESIFMSKSSLYRKIKGISDLSPNELINITRLKKAAELLHNKRYTIKEISEMVGFNSITHFGRNFQKQFGMSPSNYQKGN</sequence>
<dbReference type="KEGG" id="arac:E0W69_007880"/>
<dbReference type="GO" id="GO:0000155">
    <property type="term" value="F:phosphorelay sensor kinase activity"/>
    <property type="evidence" value="ECO:0007669"/>
    <property type="project" value="TreeGrafter"/>
</dbReference>
<dbReference type="SMART" id="SM00448">
    <property type="entry name" value="REC"/>
    <property type="match status" value="1"/>
</dbReference>
<evidence type="ECO:0000259" key="7">
    <source>
        <dbReference type="PROSITE" id="PS50110"/>
    </source>
</evidence>
<dbReference type="PROSITE" id="PS00041">
    <property type="entry name" value="HTH_ARAC_FAMILY_1"/>
    <property type="match status" value="1"/>
</dbReference>
<dbReference type="SMART" id="SM00342">
    <property type="entry name" value="HTH_ARAC"/>
    <property type="match status" value="1"/>
</dbReference>
<dbReference type="InterPro" id="IPR011006">
    <property type="entry name" value="CheY-like_superfamily"/>
</dbReference>
<evidence type="ECO:0000256" key="2">
    <source>
        <dbReference type="ARBA" id="ARBA00023015"/>
    </source>
</evidence>
<organism evidence="8 9">
    <name type="scientific">Rhizosphaericola mali</name>
    <dbReference type="NCBI Taxonomy" id="2545455"/>
    <lineage>
        <taxon>Bacteria</taxon>
        <taxon>Pseudomonadati</taxon>
        <taxon>Bacteroidota</taxon>
        <taxon>Chitinophagia</taxon>
        <taxon>Chitinophagales</taxon>
        <taxon>Chitinophagaceae</taxon>
        <taxon>Rhizosphaericola</taxon>
    </lineage>
</organism>
<reference evidence="8 9" key="1">
    <citation type="submission" date="2019-09" db="EMBL/GenBank/DDBJ databases">
        <title>Complete genome sequence of Arachidicoccus sp. B3-10 isolated from apple orchard soil.</title>
        <authorList>
            <person name="Kim H.S."/>
            <person name="Han K.-I."/>
            <person name="Suh M.K."/>
            <person name="Lee K.C."/>
            <person name="Eom M.K."/>
            <person name="Kim J.-S."/>
            <person name="Kang S.W."/>
            <person name="Sin Y."/>
            <person name="Lee J.-S."/>
        </authorList>
    </citation>
    <scope>NUCLEOTIDE SEQUENCE [LARGE SCALE GENOMIC DNA]</scope>
    <source>
        <strain evidence="8 9">B3-10</strain>
    </source>
</reference>
<dbReference type="InterPro" id="IPR018060">
    <property type="entry name" value="HTH_AraC"/>
</dbReference>
<dbReference type="GO" id="GO:0043565">
    <property type="term" value="F:sequence-specific DNA binding"/>
    <property type="evidence" value="ECO:0007669"/>
    <property type="project" value="InterPro"/>
</dbReference>
<dbReference type="InterPro" id="IPR018062">
    <property type="entry name" value="HTH_AraC-typ_CS"/>
</dbReference>